<dbReference type="AlphaFoldDB" id="A0A2M8G1B2"/>
<keyword evidence="1" id="KW-0812">Transmembrane</keyword>
<accession>A0A2M8G1B2</accession>
<evidence type="ECO:0000313" key="2">
    <source>
        <dbReference type="EMBL" id="PJC65434.1"/>
    </source>
</evidence>
<keyword evidence="1" id="KW-0472">Membrane</keyword>
<protein>
    <submittedName>
        <fullName evidence="2">Uncharacterized protein</fullName>
    </submittedName>
</protein>
<dbReference type="Proteomes" id="UP000229674">
    <property type="component" value="Unassembled WGS sequence"/>
</dbReference>
<organism evidence="2 3">
    <name type="scientific">Candidatus Colwellbacteria bacterium CG_4_9_14_0_2_um_filter_50_12</name>
    <dbReference type="NCBI Taxonomy" id="1974538"/>
    <lineage>
        <taxon>Bacteria</taxon>
        <taxon>Candidatus Colwelliibacteriota</taxon>
    </lineage>
</organism>
<proteinExistence type="predicted"/>
<name>A0A2M8G1B2_9BACT</name>
<sequence>MEEREISGILSKLSEIEPSADYALRSRGAILAAPRLPRRYFGLAGIKRYIGEGVGFAISIGLASITIVLLLINVPKALSPMIGNRLPGSDTAALVNDVDAAVKDIDIHLQEAQLFDTAAQKAGSALKETANGRAPHINQSLIQKESDGVAPQVTNTEPVNIDNILNELAK</sequence>
<evidence type="ECO:0000256" key="1">
    <source>
        <dbReference type="SAM" id="Phobius"/>
    </source>
</evidence>
<comment type="caution">
    <text evidence="2">The sequence shown here is derived from an EMBL/GenBank/DDBJ whole genome shotgun (WGS) entry which is preliminary data.</text>
</comment>
<evidence type="ECO:0000313" key="3">
    <source>
        <dbReference type="Proteomes" id="UP000229674"/>
    </source>
</evidence>
<dbReference type="EMBL" id="PFQX01000026">
    <property type="protein sequence ID" value="PJC65434.1"/>
    <property type="molecule type" value="Genomic_DNA"/>
</dbReference>
<reference evidence="3" key="1">
    <citation type="submission" date="2017-09" db="EMBL/GenBank/DDBJ databases">
        <title>Depth-based differentiation of microbial function through sediment-hosted aquifers and enrichment of novel symbionts in the deep terrestrial subsurface.</title>
        <authorList>
            <person name="Probst A.J."/>
            <person name="Ladd B."/>
            <person name="Jarett J.K."/>
            <person name="Geller-Mcgrath D.E."/>
            <person name="Sieber C.M.K."/>
            <person name="Emerson J.B."/>
            <person name="Anantharaman K."/>
            <person name="Thomas B.C."/>
            <person name="Malmstrom R."/>
            <person name="Stieglmeier M."/>
            <person name="Klingl A."/>
            <person name="Woyke T."/>
            <person name="Ryan C.M."/>
            <person name="Banfield J.F."/>
        </authorList>
    </citation>
    <scope>NUCLEOTIDE SEQUENCE [LARGE SCALE GENOMIC DNA]</scope>
</reference>
<gene>
    <name evidence="2" type="ORF">CO020_00620</name>
</gene>
<feature type="transmembrane region" description="Helical" evidence="1">
    <location>
        <begin position="49"/>
        <end position="72"/>
    </location>
</feature>
<keyword evidence="1" id="KW-1133">Transmembrane helix</keyword>